<reference evidence="2 3" key="1">
    <citation type="journal article" date="2018" name="Biotechnol. Biofuels">
        <title>Integrative visual omics of the white-rot fungus Polyporus brumalis exposes the biotechnological potential of its oxidative enzymes for delignifying raw plant biomass.</title>
        <authorList>
            <person name="Miyauchi S."/>
            <person name="Rancon A."/>
            <person name="Drula E."/>
            <person name="Hage H."/>
            <person name="Chaduli D."/>
            <person name="Favel A."/>
            <person name="Grisel S."/>
            <person name="Henrissat B."/>
            <person name="Herpoel-Gimbert I."/>
            <person name="Ruiz-Duenas F.J."/>
            <person name="Chevret D."/>
            <person name="Hainaut M."/>
            <person name="Lin J."/>
            <person name="Wang M."/>
            <person name="Pangilinan J."/>
            <person name="Lipzen A."/>
            <person name="Lesage-Meessen L."/>
            <person name="Navarro D."/>
            <person name="Riley R."/>
            <person name="Grigoriev I.V."/>
            <person name="Zhou S."/>
            <person name="Raouche S."/>
            <person name="Rosso M.N."/>
        </authorList>
    </citation>
    <scope>NUCLEOTIDE SEQUENCE [LARGE SCALE GENOMIC DNA]</scope>
    <source>
        <strain evidence="2 3">BRFM 1820</strain>
    </source>
</reference>
<evidence type="ECO:0000256" key="1">
    <source>
        <dbReference type="SAM" id="SignalP"/>
    </source>
</evidence>
<dbReference type="EMBL" id="KZ857417">
    <property type="protein sequence ID" value="RDX47676.1"/>
    <property type="molecule type" value="Genomic_DNA"/>
</dbReference>
<evidence type="ECO:0000313" key="2">
    <source>
        <dbReference type="EMBL" id="RDX47676.1"/>
    </source>
</evidence>
<gene>
    <name evidence="2" type="ORF">OH76DRAFT_727174</name>
</gene>
<feature type="signal peptide" evidence="1">
    <location>
        <begin position="1"/>
        <end position="26"/>
    </location>
</feature>
<keyword evidence="1" id="KW-0732">Signal</keyword>
<organism evidence="2 3">
    <name type="scientific">Lentinus brumalis</name>
    <dbReference type="NCBI Taxonomy" id="2498619"/>
    <lineage>
        <taxon>Eukaryota</taxon>
        <taxon>Fungi</taxon>
        <taxon>Dikarya</taxon>
        <taxon>Basidiomycota</taxon>
        <taxon>Agaricomycotina</taxon>
        <taxon>Agaricomycetes</taxon>
        <taxon>Polyporales</taxon>
        <taxon>Polyporaceae</taxon>
        <taxon>Lentinus</taxon>
    </lineage>
</organism>
<name>A0A371D558_9APHY</name>
<dbReference type="Proteomes" id="UP000256964">
    <property type="component" value="Unassembled WGS sequence"/>
</dbReference>
<keyword evidence="3" id="KW-1185">Reference proteome</keyword>
<sequence length="212" mass="22349">MARCISLAVLLALLSFWSSSILSAFASPFLPLPTQFRYLNDFAPVSPRGEAGLASRTNGDSGEPQFPDQPPSCPICAQNFDSINSCAQAAPVLQNFSMIIFNPGAFIDVIKCACADTFQSTYPQCVDCFIQTNQTQFLNSQDLPAVVDGMRKICALESTLLGGVATADGEVTPTSSLPVPTPTSESNAAVPLASSRNAFVLAMLFGAVAVLL</sequence>
<dbReference type="OrthoDB" id="3361196at2759"/>
<evidence type="ECO:0000313" key="3">
    <source>
        <dbReference type="Proteomes" id="UP000256964"/>
    </source>
</evidence>
<protein>
    <submittedName>
        <fullName evidence="2">Uncharacterized protein</fullName>
    </submittedName>
</protein>
<dbReference type="STRING" id="139420.A0A371D558"/>
<dbReference type="AlphaFoldDB" id="A0A371D558"/>
<accession>A0A371D558</accession>
<proteinExistence type="predicted"/>
<feature type="chain" id="PRO_5016679548" evidence="1">
    <location>
        <begin position="27"/>
        <end position="212"/>
    </location>
</feature>